<dbReference type="Proteomes" id="UP000542125">
    <property type="component" value="Unassembled WGS sequence"/>
</dbReference>
<evidence type="ECO:0000259" key="1">
    <source>
        <dbReference type="Pfam" id="PF08750"/>
    </source>
</evidence>
<dbReference type="InterPro" id="IPR014861">
    <property type="entry name" value="CNP1-like_dom"/>
</dbReference>
<dbReference type="AlphaFoldDB" id="A0A7Y9LNM9"/>
<organism evidence="2 3">
    <name type="scientific">Pigmentiphaga litoralis</name>
    <dbReference type="NCBI Taxonomy" id="516702"/>
    <lineage>
        <taxon>Bacteria</taxon>
        <taxon>Pseudomonadati</taxon>
        <taxon>Pseudomonadota</taxon>
        <taxon>Betaproteobacteria</taxon>
        <taxon>Burkholderiales</taxon>
        <taxon>Alcaligenaceae</taxon>
        <taxon>Pigmentiphaga</taxon>
    </lineage>
</organism>
<dbReference type="EMBL" id="JACBYR010000002">
    <property type="protein sequence ID" value="NYE84842.1"/>
    <property type="molecule type" value="Genomic_DNA"/>
</dbReference>
<dbReference type="Pfam" id="PF08750">
    <property type="entry name" value="CNP1"/>
    <property type="match status" value="1"/>
</dbReference>
<accession>A0A7Y9LNM9</accession>
<gene>
    <name evidence="2" type="ORF">FHW18_004149</name>
</gene>
<name>A0A7Y9LNM9_9BURK</name>
<evidence type="ECO:0000313" key="3">
    <source>
        <dbReference type="Proteomes" id="UP000542125"/>
    </source>
</evidence>
<reference evidence="2 3" key="1">
    <citation type="submission" date="2020-07" db="EMBL/GenBank/DDBJ databases">
        <title>Genomic Encyclopedia of Type Strains, Phase IV (KMG-V): Genome sequencing to study the core and pangenomes of soil and plant-associated prokaryotes.</title>
        <authorList>
            <person name="Whitman W."/>
        </authorList>
    </citation>
    <scope>NUCLEOTIDE SEQUENCE [LARGE SCALE GENOMIC DNA]</scope>
    <source>
        <strain evidence="2 3">SAS40</strain>
    </source>
</reference>
<comment type="caution">
    <text evidence="2">The sequence shown here is derived from an EMBL/GenBank/DDBJ whole genome shotgun (WGS) entry which is preliminary data.</text>
</comment>
<evidence type="ECO:0000313" key="2">
    <source>
        <dbReference type="EMBL" id="NYE84842.1"/>
    </source>
</evidence>
<sequence>MMLLNAGTPAPAAGNTPDFARGRTWLRRAVMTGVAVGLVAGLAACGAPRQPGTYLLDDLDEDKMLPDAGWEELRTQLPPVPTRTDTLPIEPMSVRQNRTFDFGIDPRSVGVAPGGIVRYTLYQVSDRGAETASYESIRCRSKEWRPVATLRKGTGWERPYQEAWRPIDNDSVQQVLRNGVFCTGGGPAAVRPQDLVYRLRNWTRYADATAPDLFR</sequence>
<feature type="domain" description="CNP1-like uncharacterised" evidence="1">
    <location>
        <begin position="68"/>
        <end position="200"/>
    </location>
</feature>
<dbReference type="RefSeq" id="WP_179588876.1">
    <property type="nucleotide sequence ID" value="NZ_JACBYR010000002.1"/>
</dbReference>
<protein>
    <recommendedName>
        <fullName evidence="1">CNP1-like uncharacterized domain-containing protein</fullName>
    </recommendedName>
</protein>
<keyword evidence="3" id="KW-1185">Reference proteome</keyword>
<proteinExistence type="predicted"/>